<proteinExistence type="predicted"/>
<dbReference type="Proteomes" id="UP000717696">
    <property type="component" value="Unassembled WGS sequence"/>
</dbReference>
<sequence length="205" mass="22265">MSGIEIIGLISATIGIIDGASKLYSVIANTNHIPEAFREAGNHLPLVRDTLQTITQRFEEHNFDHTAYMAIKPTLKSCADRAERLRDILQEVVAQPDASRTQRYRMAVRRLGSESKVEELAKGMLMDVQLLAVHQSIGGVGRDKVDEQVKVIHALSEVPPSVPDGPAFTHSGTGDQINNSGSGTMNLNKGTGKQYIAHSMTFGSS</sequence>
<organism evidence="4 5">
    <name type="scientific">Dactylonectria estremocensis</name>
    <dbReference type="NCBI Taxonomy" id="1079267"/>
    <lineage>
        <taxon>Eukaryota</taxon>
        <taxon>Fungi</taxon>
        <taxon>Dikarya</taxon>
        <taxon>Ascomycota</taxon>
        <taxon>Pezizomycotina</taxon>
        <taxon>Sordariomycetes</taxon>
        <taxon>Hypocreomycetidae</taxon>
        <taxon>Hypocreales</taxon>
        <taxon>Nectriaceae</taxon>
        <taxon>Dactylonectria</taxon>
    </lineage>
</organism>
<feature type="compositionally biased region" description="Polar residues" evidence="1">
    <location>
        <begin position="170"/>
        <end position="182"/>
    </location>
</feature>
<dbReference type="InterPro" id="IPR031353">
    <property type="entry name" value="NACHT_sigma"/>
</dbReference>
<dbReference type="Pfam" id="PF17106">
    <property type="entry name" value="NACHT_sigma"/>
    <property type="match status" value="1"/>
</dbReference>
<evidence type="ECO:0000259" key="3">
    <source>
        <dbReference type="Pfam" id="PF17107"/>
    </source>
</evidence>
<gene>
    <name evidence="4" type="ORF">B0J13DRAFT_563302</name>
</gene>
<dbReference type="Pfam" id="PF17107">
    <property type="entry name" value="SesA"/>
    <property type="match status" value="1"/>
</dbReference>
<evidence type="ECO:0000259" key="2">
    <source>
        <dbReference type="Pfam" id="PF17106"/>
    </source>
</evidence>
<feature type="domain" description="NACHT-NTPase sigma" evidence="2">
    <location>
        <begin position="167"/>
        <end position="198"/>
    </location>
</feature>
<dbReference type="InterPro" id="IPR031352">
    <property type="entry name" value="SesA"/>
</dbReference>
<dbReference type="AlphaFoldDB" id="A0A9P9E2K8"/>
<dbReference type="EMBL" id="JAGMUU010000020">
    <property type="protein sequence ID" value="KAH7129743.1"/>
    <property type="molecule type" value="Genomic_DNA"/>
</dbReference>
<dbReference type="OrthoDB" id="674604at2759"/>
<comment type="caution">
    <text evidence="4">The sequence shown here is derived from an EMBL/GenBank/DDBJ whole genome shotgun (WGS) entry which is preliminary data.</text>
</comment>
<evidence type="ECO:0000256" key="1">
    <source>
        <dbReference type="SAM" id="MobiDB-lite"/>
    </source>
</evidence>
<evidence type="ECO:0000313" key="5">
    <source>
        <dbReference type="Proteomes" id="UP000717696"/>
    </source>
</evidence>
<keyword evidence="5" id="KW-1185">Reference proteome</keyword>
<name>A0A9P9E2K8_9HYPO</name>
<reference evidence="4" key="1">
    <citation type="journal article" date="2021" name="Nat. Commun.">
        <title>Genetic determinants of endophytism in the Arabidopsis root mycobiome.</title>
        <authorList>
            <person name="Mesny F."/>
            <person name="Miyauchi S."/>
            <person name="Thiergart T."/>
            <person name="Pickel B."/>
            <person name="Atanasova L."/>
            <person name="Karlsson M."/>
            <person name="Huettel B."/>
            <person name="Barry K.W."/>
            <person name="Haridas S."/>
            <person name="Chen C."/>
            <person name="Bauer D."/>
            <person name="Andreopoulos W."/>
            <person name="Pangilinan J."/>
            <person name="LaButti K."/>
            <person name="Riley R."/>
            <person name="Lipzen A."/>
            <person name="Clum A."/>
            <person name="Drula E."/>
            <person name="Henrissat B."/>
            <person name="Kohler A."/>
            <person name="Grigoriev I.V."/>
            <person name="Martin F.M."/>
            <person name="Hacquard S."/>
        </authorList>
    </citation>
    <scope>NUCLEOTIDE SEQUENCE</scope>
    <source>
        <strain evidence="4">MPI-CAGE-AT-0021</strain>
    </source>
</reference>
<feature type="domain" description="NACHT-NTPase and P-loop NTPases N-terminal" evidence="3">
    <location>
        <begin position="10"/>
        <end position="131"/>
    </location>
</feature>
<feature type="region of interest" description="Disordered" evidence="1">
    <location>
        <begin position="160"/>
        <end position="182"/>
    </location>
</feature>
<accession>A0A9P9E2K8</accession>
<evidence type="ECO:0000313" key="4">
    <source>
        <dbReference type="EMBL" id="KAH7129743.1"/>
    </source>
</evidence>
<protein>
    <submittedName>
        <fullName evidence="4">SesA protein</fullName>
    </submittedName>
</protein>